<dbReference type="GO" id="GO:0009847">
    <property type="term" value="P:spore germination"/>
    <property type="evidence" value="ECO:0007669"/>
    <property type="project" value="InterPro"/>
</dbReference>
<gene>
    <name evidence="11" type="ORF">IAB70_02345</name>
</gene>
<comment type="caution">
    <text evidence="11">The sequence shown here is derived from an EMBL/GenBank/DDBJ whole genome shotgun (WGS) entry which is preliminary data.</text>
</comment>
<dbReference type="InterPro" id="IPR057336">
    <property type="entry name" value="GerAC_N"/>
</dbReference>
<evidence type="ECO:0000256" key="1">
    <source>
        <dbReference type="ARBA" id="ARBA00004635"/>
    </source>
</evidence>
<keyword evidence="4" id="KW-0732">Signal</keyword>
<dbReference type="AlphaFoldDB" id="A0A9D1S8S2"/>
<protein>
    <recommendedName>
        <fullName evidence="13">Germination protein Ger(X)C family</fullName>
    </recommendedName>
</protein>
<proteinExistence type="inferred from homology"/>
<evidence type="ECO:0000259" key="10">
    <source>
        <dbReference type="Pfam" id="PF25198"/>
    </source>
</evidence>
<dbReference type="InterPro" id="IPR008844">
    <property type="entry name" value="Spore_GerAC-like"/>
</dbReference>
<feature type="compositionally biased region" description="Low complexity" evidence="8">
    <location>
        <begin position="162"/>
        <end position="179"/>
    </location>
</feature>
<comment type="subcellular location">
    <subcellularLocation>
        <location evidence="1">Membrane</location>
        <topology evidence="1">Lipid-anchor</topology>
    </subcellularLocation>
</comment>
<evidence type="ECO:0000256" key="3">
    <source>
        <dbReference type="ARBA" id="ARBA00022544"/>
    </source>
</evidence>
<keyword evidence="5" id="KW-0472">Membrane</keyword>
<keyword evidence="6" id="KW-0564">Palmitate</keyword>
<keyword evidence="3" id="KW-0309">Germination</keyword>
<feature type="domain" description="Spore germination protein N-terminal" evidence="10">
    <location>
        <begin position="2"/>
        <end position="153"/>
    </location>
</feature>
<dbReference type="InterPro" id="IPR038501">
    <property type="entry name" value="Spore_GerAC_C_sf"/>
</dbReference>
<dbReference type="EMBL" id="DVNH01000018">
    <property type="protein sequence ID" value="HIU51454.1"/>
    <property type="molecule type" value="Genomic_DNA"/>
</dbReference>
<keyword evidence="7" id="KW-0449">Lipoprotein</keyword>
<evidence type="ECO:0000256" key="8">
    <source>
        <dbReference type="SAM" id="MobiDB-lite"/>
    </source>
</evidence>
<dbReference type="Pfam" id="PF25198">
    <property type="entry name" value="Spore_GerAC_N"/>
    <property type="match status" value="1"/>
</dbReference>
<dbReference type="Proteomes" id="UP000824093">
    <property type="component" value="Unassembled WGS sequence"/>
</dbReference>
<reference evidence="11" key="2">
    <citation type="journal article" date="2021" name="PeerJ">
        <title>Extensive microbial diversity within the chicken gut microbiome revealed by metagenomics and culture.</title>
        <authorList>
            <person name="Gilroy R."/>
            <person name="Ravi A."/>
            <person name="Getino M."/>
            <person name="Pursley I."/>
            <person name="Horton D.L."/>
            <person name="Alikhan N.F."/>
            <person name="Baker D."/>
            <person name="Gharbi K."/>
            <person name="Hall N."/>
            <person name="Watson M."/>
            <person name="Adriaenssens E.M."/>
            <person name="Foster-Nyarko E."/>
            <person name="Jarju S."/>
            <person name="Secka A."/>
            <person name="Antonio M."/>
            <person name="Oren A."/>
            <person name="Chaudhuri R.R."/>
            <person name="La Ragione R."/>
            <person name="Hildebrand F."/>
            <person name="Pallen M.J."/>
        </authorList>
    </citation>
    <scope>NUCLEOTIDE SEQUENCE</scope>
    <source>
        <strain evidence="11">CHK195-15760</strain>
    </source>
</reference>
<sequence length="369" mass="40977">MYGKDNRLNLTLQFTKPNSSGEGGSSGETAPSVIDSVECSSIDSGLTLLNSYVSKEINLSHCKVIVISSELAARGISKEIYSLMNNVQVRPDSNIIISRSLAKDYIENAIPSLENLVAKFYEVYTQASEYTGYSVNTTIGEFFNNLTDSYYEPSAILGGVNSPSTQLSNSSSNSGNNDSTYKAEDTPFDVKNTAENMGIAVFHSDKLVGELNAIDSVAHLITTNKLDYTTISIDNPYKDSDTIDLRIEPQRKTKIKVDLVNGSPYITLDYSLTAKIISANEDFKFLSADENTNITRVANQYLETIFLEYLYKTSMELNSDISGIGKYLIGQYTTVKDWTNYNWSENFKNSIFHVNFDTNITSSYIVKET</sequence>
<evidence type="ECO:0000256" key="5">
    <source>
        <dbReference type="ARBA" id="ARBA00023136"/>
    </source>
</evidence>
<accession>A0A9D1S8S2</accession>
<evidence type="ECO:0000313" key="12">
    <source>
        <dbReference type="Proteomes" id="UP000824093"/>
    </source>
</evidence>
<evidence type="ECO:0000256" key="7">
    <source>
        <dbReference type="ARBA" id="ARBA00023288"/>
    </source>
</evidence>
<feature type="region of interest" description="Disordered" evidence="8">
    <location>
        <begin position="162"/>
        <end position="185"/>
    </location>
</feature>
<evidence type="ECO:0000313" key="11">
    <source>
        <dbReference type="EMBL" id="HIU51454.1"/>
    </source>
</evidence>
<dbReference type="Gene3D" id="3.30.300.210">
    <property type="entry name" value="Nutrient germinant receptor protein C, domain 3"/>
    <property type="match status" value="1"/>
</dbReference>
<reference evidence="11" key="1">
    <citation type="submission" date="2020-10" db="EMBL/GenBank/DDBJ databases">
        <authorList>
            <person name="Gilroy R."/>
        </authorList>
    </citation>
    <scope>NUCLEOTIDE SEQUENCE</scope>
    <source>
        <strain evidence="11">CHK195-15760</strain>
    </source>
</reference>
<comment type="similarity">
    <text evidence="2">Belongs to the GerABKC lipoprotein family.</text>
</comment>
<evidence type="ECO:0000256" key="2">
    <source>
        <dbReference type="ARBA" id="ARBA00007886"/>
    </source>
</evidence>
<evidence type="ECO:0000256" key="4">
    <source>
        <dbReference type="ARBA" id="ARBA00022729"/>
    </source>
</evidence>
<evidence type="ECO:0000259" key="9">
    <source>
        <dbReference type="Pfam" id="PF05504"/>
    </source>
</evidence>
<evidence type="ECO:0008006" key="13">
    <source>
        <dbReference type="Google" id="ProtNLM"/>
    </source>
</evidence>
<dbReference type="PANTHER" id="PTHR35789">
    <property type="entry name" value="SPORE GERMINATION PROTEIN B3"/>
    <property type="match status" value="1"/>
</dbReference>
<feature type="domain" description="Spore germination GerAC-like C-terminal" evidence="9">
    <location>
        <begin position="197"/>
        <end position="363"/>
    </location>
</feature>
<organism evidence="11 12">
    <name type="scientific">Candidatus Merdicola faecigallinarum</name>
    <dbReference type="NCBI Taxonomy" id="2840862"/>
    <lineage>
        <taxon>Bacteria</taxon>
        <taxon>Bacillati</taxon>
        <taxon>Bacillota</taxon>
        <taxon>Clostridia</taxon>
        <taxon>Candidatus Merdicola</taxon>
    </lineage>
</organism>
<dbReference type="InterPro" id="IPR046953">
    <property type="entry name" value="Spore_GerAC-like_C"/>
</dbReference>
<name>A0A9D1S8S2_9FIRM</name>
<dbReference type="PANTHER" id="PTHR35789:SF1">
    <property type="entry name" value="SPORE GERMINATION PROTEIN B3"/>
    <property type="match status" value="1"/>
</dbReference>
<dbReference type="Pfam" id="PF05504">
    <property type="entry name" value="Spore_GerAC"/>
    <property type="match status" value="1"/>
</dbReference>
<dbReference type="GO" id="GO:0016020">
    <property type="term" value="C:membrane"/>
    <property type="evidence" value="ECO:0007669"/>
    <property type="project" value="UniProtKB-SubCell"/>
</dbReference>
<evidence type="ECO:0000256" key="6">
    <source>
        <dbReference type="ARBA" id="ARBA00023139"/>
    </source>
</evidence>